<evidence type="ECO:0000313" key="1">
    <source>
        <dbReference type="EMBL" id="AIA55685.1"/>
    </source>
</evidence>
<dbReference type="RefSeq" id="WP_004872889.1">
    <property type="nucleotide sequence ID" value="NZ_CP005986.1"/>
</dbReference>
<organism evidence="1 2">
    <name type="scientific">Acidithiobacillus caldus (strain ATCC 51756 / DSM 8584 / KU)</name>
    <dbReference type="NCBI Taxonomy" id="637389"/>
    <lineage>
        <taxon>Bacteria</taxon>
        <taxon>Pseudomonadati</taxon>
        <taxon>Pseudomonadota</taxon>
        <taxon>Acidithiobacillia</taxon>
        <taxon>Acidithiobacillales</taxon>
        <taxon>Acidithiobacillaceae</taxon>
        <taxon>Acidithiobacillus</taxon>
    </lineage>
</organism>
<dbReference type="KEGG" id="acz:Acaty_c1826"/>
<gene>
    <name evidence="1" type="ORF">Acaty_c1826</name>
</gene>
<dbReference type="AlphaFoldDB" id="A0A059ZVR2"/>
<dbReference type="HOGENOM" id="CLU_2067999_0_0_6"/>
<evidence type="ECO:0000313" key="2">
    <source>
        <dbReference type="Proteomes" id="UP000005522"/>
    </source>
</evidence>
<protein>
    <submittedName>
        <fullName evidence="1">Uncharacterized protein</fullName>
    </submittedName>
</protein>
<sequence>MYPERISAHERRILESDTVLRESLELAWKRVPVTRWPERHRRAMTAALAEVRSPNRTSAQSARTMSSILPRWGLDLSVPQEKTPDPDPEQTAYNRDRILADFLEGLIRFYAQGRKRGK</sequence>
<name>A0A059ZVR2_ACICK</name>
<reference evidence="1 2" key="1">
    <citation type="journal article" date="2009" name="J. Bacteriol.">
        <title>Draft genome sequence of the extremely acidophilic bacterium Acidithiobacillus caldus ATCC 51756 reveals metabolic versatility in the genus Acidithiobacillus.</title>
        <authorList>
            <person name="Valdes J."/>
            <person name="Quatrini R."/>
            <person name="Hallberg K."/>
            <person name="Dopson M."/>
            <person name="Valenzuela P.D."/>
            <person name="Holmes D.S."/>
        </authorList>
    </citation>
    <scope>NUCLEOTIDE SEQUENCE [LARGE SCALE GENOMIC DNA]</scope>
    <source>
        <strain evidence="2">ATCC 51756 / DSM 8584 / KU</strain>
    </source>
</reference>
<accession>A0A059ZVR2</accession>
<dbReference type="EMBL" id="CP005986">
    <property type="protein sequence ID" value="AIA55685.1"/>
    <property type="molecule type" value="Genomic_DNA"/>
</dbReference>
<proteinExistence type="predicted"/>
<dbReference type="Proteomes" id="UP000005522">
    <property type="component" value="Chromosome"/>
</dbReference>